<evidence type="ECO:0000313" key="1">
    <source>
        <dbReference type="EMBL" id="ELR21654.1"/>
    </source>
</evidence>
<evidence type="ECO:0000313" key="2">
    <source>
        <dbReference type="Proteomes" id="UP000011083"/>
    </source>
</evidence>
<sequence>MEQHEARPLQLVVTRRVGGQVTASKAITDHATVEAFIKLVAAFAPPRSPLTRSVNFAPGVEVTEVQLPAGVEWGVFRQTQGKVELWGDNNLRDATVAGTHLAFFPDPATGKEIVNAIKAL</sequence>
<dbReference type="RefSeq" id="XP_004346599.1">
    <property type="nucleotide sequence ID" value="XM_004346549.1"/>
</dbReference>
<dbReference type="EMBL" id="KB007901">
    <property type="protein sequence ID" value="ELR21654.1"/>
    <property type="molecule type" value="Genomic_DNA"/>
</dbReference>
<organism evidence="1 2">
    <name type="scientific">Acanthamoeba castellanii (strain ATCC 30010 / Neff)</name>
    <dbReference type="NCBI Taxonomy" id="1257118"/>
    <lineage>
        <taxon>Eukaryota</taxon>
        <taxon>Amoebozoa</taxon>
        <taxon>Discosea</taxon>
        <taxon>Longamoebia</taxon>
        <taxon>Centramoebida</taxon>
        <taxon>Acanthamoebidae</taxon>
        <taxon>Acanthamoeba</taxon>
    </lineage>
</organism>
<dbReference type="VEuPathDB" id="AmoebaDB:ACA1_230290"/>
<dbReference type="Proteomes" id="UP000011083">
    <property type="component" value="Unassembled WGS sequence"/>
</dbReference>
<reference evidence="1 2" key="1">
    <citation type="journal article" date="2013" name="Genome Biol.">
        <title>Genome of Acanthamoeba castellanii highlights extensive lateral gene transfer and early evolution of tyrosine kinase signaling.</title>
        <authorList>
            <person name="Clarke M."/>
            <person name="Lohan A.J."/>
            <person name="Liu B."/>
            <person name="Lagkouvardos I."/>
            <person name="Roy S."/>
            <person name="Zafar N."/>
            <person name="Bertelli C."/>
            <person name="Schilde C."/>
            <person name="Kianianmomeni A."/>
            <person name="Burglin T.R."/>
            <person name="Frech C."/>
            <person name="Turcotte B."/>
            <person name="Kopec K.O."/>
            <person name="Synnott J.M."/>
            <person name="Choo C."/>
            <person name="Paponov I."/>
            <person name="Finkler A."/>
            <person name="Soon Heng Tan C."/>
            <person name="Hutchins A.P."/>
            <person name="Weinmeier T."/>
            <person name="Rattei T."/>
            <person name="Chu J.S."/>
            <person name="Gimenez G."/>
            <person name="Irimia M."/>
            <person name="Rigden D.J."/>
            <person name="Fitzpatrick D.A."/>
            <person name="Lorenzo-Morales J."/>
            <person name="Bateman A."/>
            <person name="Chiu C.H."/>
            <person name="Tang P."/>
            <person name="Hegemann P."/>
            <person name="Fromm H."/>
            <person name="Raoult D."/>
            <person name="Greub G."/>
            <person name="Miranda-Saavedra D."/>
            <person name="Chen N."/>
            <person name="Nash P."/>
            <person name="Ginger M.L."/>
            <person name="Horn M."/>
            <person name="Schaap P."/>
            <person name="Caler L."/>
            <person name="Loftus B."/>
        </authorList>
    </citation>
    <scope>NUCLEOTIDE SEQUENCE [LARGE SCALE GENOMIC DNA]</scope>
    <source>
        <strain evidence="1 2">Neff</strain>
    </source>
</reference>
<dbReference type="GeneID" id="14922561"/>
<dbReference type="AlphaFoldDB" id="L8H835"/>
<dbReference type="KEGG" id="acan:ACA1_230290"/>
<accession>L8H835</accession>
<keyword evidence="2" id="KW-1185">Reference proteome</keyword>
<gene>
    <name evidence="1" type="ORF">ACA1_230290</name>
</gene>
<protein>
    <submittedName>
        <fullName evidence="1">Uncharacterized protein</fullName>
    </submittedName>
</protein>
<proteinExistence type="predicted"/>
<name>L8H835_ACACF</name>